<proteinExistence type="predicted"/>
<evidence type="ECO:0000256" key="1">
    <source>
        <dbReference type="SAM" id="MobiDB-lite"/>
    </source>
</evidence>
<protein>
    <submittedName>
        <fullName evidence="2">Uncharacterized protein</fullName>
    </submittedName>
</protein>
<accession>A0A2G9RHC8</accession>
<dbReference type="Proteomes" id="UP000228934">
    <property type="component" value="Unassembled WGS sequence"/>
</dbReference>
<name>A0A2G9RHC8_AQUCT</name>
<evidence type="ECO:0000313" key="2">
    <source>
        <dbReference type="EMBL" id="PIO27298.1"/>
    </source>
</evidence>
<dbReference type="AlphaFoldDB" id="A0A2G9RHC8"/>
<gene>
    <name evidence="2" type="ORF">AB205_0100970</name>
</gene>
<reference evidence="3" key="1">
    <citation type="journal article" date="2017" name="Nat. Commun.">
        <title>The North American bullfrog draft genome provides insight into hormonal regulation of long noncoding RNA.</title>
        <authorList>
            <person name="Hammond S.A."/>
            <person name="Warren R.L."/>
            <person name="Vandervalk B.P."/>
            <person name="Kucuk E."/>
            <person name="Khan H."/>
            <person name="Gibb E.A."/>
            <person name="Pandoh P."/>
            <person name="Kirk H."/>
            <person name="Zhao Y."/>
            <person name="Jones M."/>
            <person name="Mungall A.J."/>
            <person name="Coope R."/>
            <person name="Pleasance S."/>
            <person name="Moore R.A."/>
            <person name="Holt R.A."/>
            <person name="Round J.M."/>
            <person name="Ohora S."/>
            <person name="Walle B.V."/>
            <person name="Veldhoen N."/>
            <person name="Helbing C.C."/>
            <person name="Birol I."/>
        </authorList>
    </citation>
    <scope>NUCLEOTIDE SEQUENCE [LARGE SCALE GENOMIC DNA]</scope>
</reference>
<feature type="region of interest" description="Disordered" evidence="1">
    <location>
        <begin position="68"/>
        <end position="101"/>
    </location>
</feature>
<organism evidence="2 3">
    <name type="scientific">Aquarana catesbeiana</name>
    <name type="common">American bullfrog</name>
    <name type="synonym">Rana catesbeiana</name>
    <dbReference type="NCBI Taxonomy" id="8400"/>
    <lineage>
        <taxon>Eukaryota</taxon>
        <taxon>Metazoa</taxon>
        <taxon>Chordata</taxon>
        <taxon>Craniata</taxon>
        <taxon>Vertebrata</taxon>
        <taxon>Euteleostomi</taxon>
        <taxon>Amphibia</taxon>
        <taxon>Batrachia</taxon>
        <taxon>Anura</taxon>
        <taxon>Neobatrachia</taxon>
        <taxon>Ranoidea</taxon>
        <taxon>Ranidae</taxon>
        <taxon>Aquarana</taxon>
    </lineage>
</organism>
<sequence>MQDNYRREHNIQTKIQSGFGEKRKRQVYCHYEELMFLKPVIGMRPTESNMESDSEEDPEDVEVVEKLDAIDDSQINENEPETSETTMPINREKRRKPTKQQLSEDFLDVVKQFFNNLLTSCRSFTATEWHGWAKQRYVTSLRPVATRGARTPAARPRSQ</sequence>
<feature type="compositionally biased region" description="Polar residues" evidence="1">
    <location>
        <begin position="73"/>
        <end position="88"/>
    </location>
</feature>
<dbReference type="EMBL" id="KV940235">
    <property type="protein sequence ID" value="PIO27298.1"/>
    <property type="molecule type" value="Genomic_DNA"/>
</dbReference>
<keyword evidence="3" id="KW-1185">Reference proteome</keyword>
<evidence type="ECO:0000313" key="3">
    <source>
        <dbReference type="Proteomes" id="UP000228934"/>
    </source>
</evidence>